<evidence type="ECO:0000256" key="2">
    <source>
        <dbReference type="SAM" id="MobiDB-lite"/>
    </source>
</evidence>
<evidence type="ECO:0000313" key="3">
    <source>
        <dbReference type="EMBL" id="KAK6956152.1"/>
    </source>
</evidence>
<comment type="caution">
    <text evidence="3">The sequence shown here is derived from an EMBL/GenBank/DDBJ whole genome shotgun (WGS) entry which is preliminary data.</text>
</comment>
<accession>A0AAX6MVE9</accession>
<gene>
    <name evidence="3" type="ORF">Daesc_001425</name>
</gene>
<dbReference type="EMBL" id="JBANMG010000002">
    <property type="protein sequence ID" value="KAK6956152.1"/>
    <property type="molecule type" value="Genomic_DNA"/>
</dbReference>
<reference evidence="3 4" key="1">
    <citation type="journal article" date="2024" name="Front Chem Biol">
        <title>Unveiling the potential of Daldinia eschscholtzii MFLUCC 19-0629 through bioactivity and bioinformatics studies for enhanced sustainable agriculture production.</title>
        <authorList>
            <person name="Brooks S."/>
            <person name="Weaver J.A."/>
            <person name="Klomchit A."/>
            <person name="Alharthi S.A."/>
            <person name="Onlamun T."/>
            <person name="Nurani R."/>
            <person name="Vong T.K."/>
            <person name="Alberti F."/>
            <person name="Greco C."/>
        </authorList>
    </citation>
    <scope>NUCLEOTIDE SEQUENCE [LARGE SCALE GENOMIC DNA]</scope>
    <source>
        <strain evidence="3">MFLUCC 19-0629</strain>
    </source>
</reference>
<dbReference type="Proteomes" id="UP001369815">
    <property type="component" value="Unassembled WGS sequence"/>
</dbReference>
<dbReference type="AlphaFoldDB" id="A0AAX6MVE9"/>
<dbReference type="CDD" id="cd02440">
    <property type="entry name" value="AdoMet_MTases"/>
    <property type="match status" value="1"/>
</dbReference>
<sequence>MTDSWRPTSARSSGSSPLKPPEQAELIAEPDLEDEEYQYDEDRDRDSALGSDIDFAEQFPNAQVIGTDLSPMQPMWVPPNVRFELEDCTQPWSWPESYFDFVHLRYLFGAIPDWNEFLRQAYRVTRPGGWVESCETEVMIKCDDGSIPPDSAFVTFWNKIYSEIGDKLGKSFEPITYNLQENAFRAAGFRNIEVYEYKLPVTGWPTDKRMSEVGQYVQLTLLNDLEGYTLMPWNTVMGENAPGYKENLAQMRWELQNRRLHGYMKTRYVYGQKPET</sequence>
<evidence type="ECO:0000256" key="1">
    <source>
        <dbReference type="ARBA" id="ARBA00038158"/>
    </source>
</evidence>
<dbReference type="PANTHER" id="PTHR43591:SF10">
    <property type="entry name" value="ABC TRANSMEMBRANE TYPE-1 DOMAIN-CONTAINING PROTEIN-RELATED"/>
    <property type="match status" value="1"/>
</dbReference>
<dbReference type="Pfam" id="PF13489">
    <property type="entry name" value="Methyltransf_23"/>
    <property type="match status" value="1"/>
</dbReference>
<protein>
    <recommendedName>
        <fullName evidence="5">Methyltransferase</fullName>
    </recommendedName>
</protein>
<evidence type="ECO:0000313" key="4">
    <source>
        <dbReference type="Proteomes" id="UP001369815"/>
    </source>
</evidence>
<feature type="compositionally biased region" description="Acidic residues" evidence="2">
    <location>
        <begin position="28"/>
        <end position="39"/>
    </location>
</feature>
<keyword evidence="4" id="KW-1185">Reference proteome</keyword>
<proteinExistence type="inferred from homology"/>
<feature type="compositionally biased region" description="Polar residues" evidence="2">
    <location>
        <begin position="1"/>
        <end position="16"/>
    </location>
</feature>
<evidence type="ECO:0008006" key="5">
    <source>
        <dbReference type="Google" id="ProtNLM"/>
    </source>
</evidence>
<organism evidence="3 4">
    <name type="scientific">Daldinia eschscholtzii</name>
    <dbReference type="NCBI Taxonomy" id="292717"/>
    <lineage>
        <taxon>Eukaryota</taxon>
        <taxon>Fungi</taxon>
        <taxon>Dikarya</taxon>
        <taxon>Ascomycota</taxon>
        <taxon>Pezizomycotina</taxon>
        <taxon>Sordariomycetes</taxon>
        <taxon>Xylariomycetidae</taxon>
        <taxon>Xylariales</taxon>
        <taxon>Hypoxylaceae</taxon>
        <taxon>Daldinia</taxon>
    </lineage>
</organism>
<dbReference type="InterPro" id="IPR029063">
    <property type="entry name" value="SAM-dependent_MTases_sf"/>
</dbReference>
<dbReference type="PANTHER" id="PTHR43591">
    <property type="entry name" value="METHYLTRANSFERASE"/>
    <property type="match status" value="1"/>
</dbReference>
<dbReference type="GO" id="GO:0008168">
    <property type="term" value="F:methyltransferase activity"/>
    <property type="evidence" value="ECO:0007669"/>
    <property type="project" value="TreeGrafter"/>
</dbReference>
<dbReference type="SUPFAM" id="SSF53335">
    <property type="entry name" value="S-adenosyl-L-methionine-dependent methyltransferases"/>
    <property type="match status" value="1"/>
</dbReference>
<name>A0AAX6MVE9_9PEZI</name>
<dbReference type="Gene3D" id="3.40.50.150">
    <property type="entry name" value="Vaccinia Virus protein VP39"/>
    <property type="match status" value="1"/>
</dbReference>
<comment type="similarity">
    <text evidence="1">Belongs to the methyltransferase superfamily. LaeA methyltransferase family.</text>
</comment>
<feature type="region of interest" description="Disordered" evidence="2">
    <location>
        <begin position="1"/>
        <end position="47"/>
    </location>
</feature>